<reference evidence="4 5" key="2">
    <citation type="submission" date="2020-05" db="EMBL/GenBank/DDBJ databases">
        <title>Draft genome sequence of Desulfovibrio sp. strainFSS-1.</title>
        <authorList>
            <person name="Shimoshige H."/>
            <person name="Kobayashi H."/>
            <person name="Maekawa T."/>
        </authorList>
    </citation>
    <scope>NUCLEOTIDE SEQUENCE [LARGE SCALE GENOMIC DNA]</scope>
    <source>
        <strain evidence="4 5">SIID29052-01</strain>
    </source>
</reference>
<name>A0A6V8LUY2_9BACT</name>
<dbReference type="Proteomes" id="UP000494245">
    <property type="component" value="Unassembled WGS sequence"/>
</dbReference>
<keyword evidence="2" id="KW-0813">Transport</keyword>
<evidence type="ECO:0000256" key="2">
    <source>
        <dbReference type="ARBA" id="ARBA00022448"/>
    </source>
</evidence>
<dbReference type="PANTHER" id="PTHR36838:SF1">
    <property type="entry name" value="SLR1864 PROTEIN"/>
    <property type="match status" value="1"/>
</dbReference>
<protein>
    <submittedName>
        <fullName evidence="4">Uncharacterized protein</fullName>
    </submittedName>
</protein>
<comment type="caution">
    <text evidence="4">The sequence shown here is derived from an EMBL/GenBank/DDBJ whole genome shotgun (WGS) entry which is preliminary data.</text>
</comment>
<dbReference type="Gene3D" id="1.20.1530.20">
    <property type="match status" value="1"/>
</dbReference>
<comment type="subcellular location">
    <subcellularLocation>
        <location evidence="1">Endomembrane system</location>
        <topology evidence="1">Multi-pass membrane protein</topology>
    </subcellularLocation>
</comment>
<dbReference type="EMBL" id="BLTE01000009">
    <property type="protein sequence ID" value="GFK94391.1"/>
    <property type="molecule type" value="Genomic_DNA"/>
</dbReference>
<feature type="transmembrane region" description="Helical" evidence="3">
    <location>
        <begin position="6"/>
        <end position="25"/>
    </location>
</feature>
<feature type="transmembrane region" description="Helical" evidence="3">
    <location>
        <begin position="175"/>
        <end position="193"/>
    </location>
</feature>
<proteinExistence type="predicted"/>
<feature type="transmembrane region" description="Helical" evidence="3">
    <location>
        <begin position="46"/>
        <end position="63"/>
    </location>
</feature>
<accession>A0A6V8LUY2</accession>
<evidence type="ECO:0000313" key="5">
    <source>
        <dbReference type="Proteomes" id="UP000494245"/>
    </source>
</evidence>
<feature type="transmembrane region" description="Helical" evidence="3">
    <location>
        <begin position="103"/>
        <end position="126"/>
    </location>
</feature>
<dbReference type="InterPro" id="IPR038770">
    <property type="entry name" value="Na+/solute_symporter_sf"/>
</dbReference>
<organism evidence="4 5">
    <name type="scientific">Fundidesulfovibrio magnetotacticus</name>
    <dbReference type="NCBI Taxonomy" id="2730080"/>
    <lineage>
        <taxon>Bacteria</taxon>
        <taxon>Pseudomonadati</taxon>
        <taxon>Thermodesulfobacteriota</taxon>
        <taxon>Desulfovibrionia</taxon>
        <taxon>Desulfovibrionales</taxon>
        <taxon>Desulfovibrionaceae</taxon>
        <taxon>Fundidesulfovibrio</taxon>
    </lineage>
</organism>
<keyword evidence="3" id="KW-1133">Transmembrane helix</keyword>
<keyword evidence="5" id="KW-1185">Reference proteome</keyword>
<keyword evidence="3" id="KW-0472">Membrane</keyword>
<feature type="transmembrane region" description="Helical" evidence="3">
    <location>
        <begin position="302"/>
        <end position="320"/>
    </location>
</feature>
<dbReference type="PANTHER" id="PTHR36838">
    <property type="entry name" value="AUXIN EFFLUX CARRIER FAMILY PROTEIN"/>
    <property type="match status" value="1"/>
</dbReference>
<feature type="transmembrane region" description="Helical" evidence="3">
    <location>
        <begin position="240"/>
        <end position="259"/>
    </location>
</feature>
<feature type="transmembrane region" description="Helical" evidence="3">
    <location>
        <begin position="271"/>
        <end position="290"/>
    </location>
</feature>
<gene>
    <name evidence="4" type="ORF">NNJEOMEG_02235</name>
</gene>
<evidence type="ECO:0000313" key="4">
    <source>
        <dbReference type="EMBL" id="GFK94391.1"/>
    </source>
</evidence>
<sequence>MERVVTALLVIATGLLSGWGMKQLADSGRWRNPPDLPRLRLLLQKIALFFLLPVTYCGAFWNLDLSVSGIWSLPAVGVFAFVSGGALALAAGKAMGLARRERGAFFCCGLFTNVGAVGALVCHQLLGEEGFAMVPAYKLLEEVLYFGVGFPVARSFTGPGQGGLAAGLKRVATDPFILCALGGMAAGAALRLAGFQRPAAYVTVNAVLVPLASFCMLVAIGLALRVKRLAAYPGPCAATLAIRFLAVPVLATTAAWLLGYGRILGGVPLKVVMILSCMPVAFLALIPPSLYDLDVDLTNACWFASILFTGVSIPLLALAVRAF</sequence>
<feature type="transmembrane region" description="Helical" evidence="3">
    <location>
        <begin position="69"/>
        <end position="91"/>
    </location>
</feature>
<dbReference type="AlphaFoldDB" id="A0A6V8LUY2"/>
<evidence type="ECO:0000256" key="1">
    <source>
        <dbReference type="ARBA" id="ARBA00004127"/>
    </source>
</evidence>
<dbReference type="GO" id="GO:0012505">
    <property type="term" value="C:endomembrane system"/>
    <property type="evidence" value="ECO:0007669"/>
    <property type="project" value="UniProtKB-SubCell"/>
</dbReference>
<reference evidence="4 5" key="1">
    <citation type="submission" date="2020-04" db="EMBL/GenBank/DDBJ databases">
        <authorList>
            <consortium name="Desulfovibrio sp. FSS-1 genome sequencing consortium"/>
            <person name="Shimoshige H."/>
            <person name="Kobayashi H."/>
            <person name="Maekawa T."/>
        </authorList>
    </citation>
    <scope>NUCLEOTIDE SEQUENCE [LARGE SCALE GENOMIC DNA]</scope>
    <source>
        <strain evidence="4 5">SIID29052-01</strain>
    </source>
</reference>
<evidence type="ECO:0000256" key="3">
    <source>
        <dbReference type="SAM" id="Phobius"/>
    </source>
</evidence>
<dbReference type="RefSeq" id="WP_173084416.1">
    <property type="nucleotide sequence ID" value="NZ_BLTE01000009.1"/>
</dbReference>
<feature type="transmembrane region" description="Helical" evidence="3">
    <location>
        <begin position="200"/>
        <end position="220"/>
    </location>
</feature>
<keyword evidence="3" id="KW-0812">Transmembrane</keyword>